<evidence type="ECO:0000256" key="2">
    <source>
        <dbReference type="ARBA" id="ARBA00009137"/>
    </source>
</evidence>
<feature type="transmembrane region" description="Helical" evidence="11">
    <location>
        <begin position="515"/>
        <end position="535"/>
    </location>
</feature>
<evidence type="ECO:0000256" key="3">
    <source>
        <dbReference type="ARBA" id="ARBA00022448"/>
    </source>
</evidence>
<gene>
    <name evidence="12" type="ORF">N7537_008609</name>
</gene>
<keyword evidence="4" id="KW-0633">Potassium transport</keyword>
<feature type="transmembrane region" description="Helical" evidence="11">
    <location>
        <begin position="453"/>
        <end position="473"/>
    </location>
</feature>
<evidence type="ECO:0008006" key="14">
    <source>
        <dbReference type="Google" id="ProtNLM"/>
    </source>
</evidence>
<name>A0AAD6E161_9EURO</name>
<keyword evidence="8" id="KW-0406">Ion transport</keyword>
<dbReference type="NCBIfam" id="TIGR00934">
    <property type="entry name" value="2a38euk"/>
    <property type="match status" value="1"/>
</dbReference>
<keyword evidence="3" id="KW-0813">Transport</keyword>
<comment type="similarity">
    <text evidence="2">Belongs to the TrkH potassium transport family.</text>
</comment>
<sequence length="686" mass="76671">MWKPPINFLSLHYAWIITLSILSLVIIYPYGNLKAIDAYFFGASAATESGLNTVDVKELKTYQQVYIYLIPILGNLGFINIVVVIFRVRWFEKHLQAIAPHLLKPETLPGQDSEAQLKHIRDLNNSVHEAPTDGSTNQAIENVAEAKGPAWAGKLSPRVSQESRHSTADDALGPSLAAGKQSIRFAEPDQPAAGNDNALYIPPPWKRDKGASFSEINDRINDEDEGKSEKNLRYRQSTRSLHSRTHTLERMVTSVFVPGKFPSYEGKGHIATQNNMKQLDLPKVSPQATIGRNSQFHNLSAEDRERLGGIEYRSLKLLLKIVTGYFCGLHLFGAISLVGWILHADQKYRDYLAECGQGSVWWGFYSSQTMIDNLGFTLTPDSMISFQDATFPMLLMSFLAFAGNTCYPCLLRMIIWIMYKVCPEKSSLRDPLSFLLNHPRRCYTLLFPSKPTWILFGILFIMNSVDVLLIIVLDLNNPAVNNLAPGPRVLAAIFQAASARHTGTATFNLADVSPAVQFSLVVMMYIAIFPIAISIRASNVYEEKTLGIYGSESSMDESDGRSYILNHIQNQLSFDLWYIFLGCFCICIAEAGKIADTSIPAFSVFSVLFEVVSAYGNVGLSLGYPTVSTSLSGEFTVFSKLVICVIMLRGRHRGLPYKLDRAILLPGERLEDERQRDEVQAFRSER</sequence>
<dbReference type="GO" id="GO:0030007">
    <property type="term" value="P:intracellular potassium ion homeostasis"/>
    <property type="evidence" value="ECO:0007669"/>
    <property type="project" value="InterPro"/>
</dbReference>
<dbReference type="GO" id="GO:0140107">
    <property type="term" value="F:high-affinity potassium ion transmembrane transporter activity"/>
    <property type="evidence" value="ECO:0007669"/>
    <property type="project" value="TreeGrafter"/>
</dbReference>
<dbReference type="EMBL" id="JAQJAE010000004">
    <property type="protein sequence ID" value="KAJ5598525.1"/>
    <property type="molecule type" value="Genomic_DNA"/>
</dbReference>
<evidence type="ECO:0000256" key="1">
    <source>
        <dbReference type="ARBA" id="ARBA00004141"/>
    </source>
</evidence>
<feature type="transmembrane region" description="Helical" evidence="11">
    <location>
        <begin position="317"/>
        <end position="342"/>
    </location>
</feature>
<evidence type="ECO:0000256" key="7">
    <source>
        <dbReference type="ARBA" id="ARBA00022989"/>
    </source>
</evidence>
<dbReference type="RefSeq" id="XP_056751739.1">
    <property type="nucleotide sequence ID" value="XM_056899663.1"/>
</dbReference>
<reference evidence="12" key="1">
    <citation type="journal article" date="2023" name="IMA Fungus">
        <title>Comparative genomic study of the Penicillium genus elucidates a diverse pangenome and 15 lateral gene transfer events.</title>
        <authorList>
            <person name="Petersen C."/>
            <person name="Sorensen T."/>
            <person name="Nielsen M.R."/>
            <person name="Sondergaard T.E."/>
            <person name="Sorensen J.L."/>
            <person name="Fitzpatrick D.A."/>
            <person name="Frisvad J.C."/>
            <person name="Nielsen K.L."/>
        </authorList>
    </citation>
    <scope>NUCLEOTIDE SEQUENCE</scope>
    <source>
        <strain evidence="12">IBT 12815</strain>
    </source>
</reference>
<comment type="caution">
    <text evidence="12">The sequence shown here is derived from an EMBL/GenBank/DDBJ whole genome shotgun (WGS) entry which is preliminary data.</text>
</comment>
<dbReference type="Proteomes" id="UP001213799">
    <property type="component" value="Unassembled WGS sequence"/>
</dbReference>
<keyword evidence="6" id="KW-0630">Potassium</keyword>
<feature type="region of interest" description="Disordered" evidence="10">
    <location>
        <begin position="187"/>
        <end position="241"/>
    </location>
</feature>
<feature type="transmembrane region" description="Helical" evidence="11">
    <location>
        <begin position="393"/>
        <end position="419"/>
    </location>
</feature>
<reference evidence="12" key="2">
    <citation type="submission" date="2023-01" db="EMBL/GenBank/DDBJ databases">
        <authorList>
            <person name="Petersen C."/>
        </authorList>
    </citation>
    <scope>NUCLEOTIDE SEQUENCE</scope>
    <source>
        <strain evidence="12">IBT 12815</strain>
    </source>
</reference>
<dbReference type="Pfam" id="PF02386">
    <property type="entry name" value="TrkH"/>
    <property type="match status" value="1"/>
</dbReference>
<feature type="region of interest" description="Disordered" evidence="10">
    <location>
        <begin position="149"/>
        <end position="174"/>
    </location>
</feature>
<evidence type="ECO:0000256" key="10">
    <source>
        <dbReference type="SAM" id="MobiDB-lite"/>
    </source>
</evidence>
<keyword evidence="5 11" id="KW-0812">Transmembrane</keyword>
<dbReference type="GO" id="GO:0005886">
    <property type="term" value="C:plasma membrane"/>
    <property type="evidence" value="ECO:0007669"/>
    <property type="project" value="InterPro"/>
</dbReference>
<dbReference type="AlphaFoldDB" id="A0AAD6E161"/>
<dbReference type="PANTHER" id="PTHR31064">
    <property type="entry name" value="POTASSIUM TRANSPORT PROTEIN DDB_G0292412-RELATED"/>
    <property type="match status" value="1"/>
</dbReference>
<organism evidence="12 13">
    <name type="scientific">Penicillium hordei</name>
    <dbReference type="NCBI Taxonomy" id="40994"/>
    <lineage>
        <taxon>Eukaryota</taxon>
        <taxon>Fungi</taxon>
        <taxon>Dikarya</taxon>
        <taxon>Ascomycota</taxon>
        <taxon>Pezizomycotina</taxon>
        <taxon>Eurotiomycetes</taxon>
        <taxon>Eurotiomycetidae</taxon>
        <taxon>Eurotiales</taxon>
        <taxon>Aspergillaceae</taxon>
        <taxon>Penicillium</taxon>
    </lineage>
</organism>
<comment type="subcellular location">
    <subcellularLocation>
        <location evidence="1">Membrane</location>
        <topology evidence="1">Multi-pass membrane protein</topology>
    </subcellularLocation>
</comment>
<evidence type="ECO:0000256" key="5">
    <source>
        <dbReference type="ARBA" id="ARBA00022692"/>
    </source>
</evidence>
<evidence type="ECO:0000313" key="12">
    <source>
        <dbReference type="EMBL" id="KAJ5598525.1"/>
    </source>
</evidence>
<feature type="transmembrane region" description="Helical" evidence="11">
    <location>
        <begin position="65"/>
        <end position="86"/>
    </location>
</feature>
<evidence type="ECO:0000256" key="8">
    <source>
        <dbReference type="ARBA" id="ARBA00023065"/>
    </source>
</evidence>
<dbReference type="GeneID" id="81589905"/>
<evidence type="ECO:0000256" key="9">
    <source>
        <dbReference type="ARBA" id="ARBA00023136"/>
    </source>
</evidence>
<dbReference type="PIRSF" id="PIRSF002450">
    <property type="entry name" value="K+_transpter_TRK"/>
    <property type="match status" value="1"/>
</dbReference>
<dbReference type="InterPro" id="IPR003445">
    <property type="entry name" value="Cat_transpt"/>
</dbReference>
<protein>
    <recommendedName>
        <fullName evidence="14">Potassium transport protein</fullName>
    </recommendedName>
</protein>
<proteinExistence type="inferred from homology"/>
<dbReference type="InterPro" id="IPR051143">
    <property type="entry name" value="TrkH_K-transport"/>
</dbReference>
<dbReference type="InterPro" id="IPR015958">
    <property type="entry name" value="Trk1_fungi"/>
</dbReference>
<dbReference type="PANTHER" id="PTHR31064:SF5">
    <property type="entry name" value="POTASSIUM ION TRANSPORTER (EUROFUNG)"/>
    <property type="match status" value="1"/>
</dbReference>
<dbReference type="InterPro" id="IPR004773">
    <property type="entry name" value="K/Na_transp_Trk1/HKT1"/>
</dbReference>
<evidence type="ECO:0000256" key="6">
    <source>
        <dbReference type="ARBA" id="ARBA00022958"/>
    </source>
</evidence>
<keyword evidence="7 11" id="KW-1133">Transmembrane helix</keyword>
<keyword evidence="13" id="KW-1185">Reference proteome</keyword>
<evidence type="ECO:0000256" key="11">
    <source>
        <dbReference type="SAM" id="Phobius"/>
    </source>
</evidence>
<evidence type="ECO:0000313" key="13">
    <source>
        <dbReference type="Proteomes" id="UP001213799"/>
    </source>
</evidence>
<keyword evidence="9 11" id="KW-0472">Membrane</keyword>
<evidence type="ECO:0000256" key="4">
    <source>
        <dbReference type="ARBA" id="ARBA00022538"/>
    </source>
</evidence>
<dbReference type="GO" id="GO:1990573">
    <property type="term" value="P:potassium ion import across plasma membrane"/>
    <property type="evidence" value="ECO:0007669"/>
    <property type="project" value="TreeGrafter"/>
</dbReference>
<feature type="compositionally biased region" description="Basic and acidic residues" evidence="10">
    <location>
        <begin position="205"/>
        <end position="220"/>
    </location>
</feature>
<accession>A0AAD6E161</accession>
<feature type="transmembrane region" description="Helical" evidence="11">
    <location>
        <begin position="12"/>
        <end position="31"/>
    </location>
</feature>